<keyword evidence="2" id="KW-1185">Reference proteome</keyword>
<accession>A0AA35V9P1</accession>
<name>A0AA35V9P1_9PROT</name>
<reference evidence="1" key="1">
    <citation type="submission" date="2023-03" db="EMBL/GenBank/DDBJ databases">
        <authorList>
            <person name="Cleenwerck I."/>
        </authorList>
    </citation>
    <scope>NUCLEOTIDE SEQUENCE</scope>
    <source>
        <strain evidence="1">LMG 32879</strain>
    </source>
</reference>
<proteinExistence type="predicted"/>
<dbReference type="AlphaFoldDB" id="A0AA35V9P1"/>
<gene>
    <name evidence="1" type="ORF">LMG32879_000351</name>
</gene>
<organism evidence="1 2">
    <name type="scientific">Brytella acorum</name>
    <dbReference type="NCBI Taxonomy" id="2959299"/>
    <lineage>
        <taxon>Bacteria</taxon>
        <taxon>Pseudomonadati</taxon>
        <taxon>Pseudomonadota</taxon>
        <taxon>Alphaproteobacteria</taxon>
        <taxon>Acetobacterales</taxon>
        <taxon>Acetobacteraceae</taxon>
        <taxon>Brytella</taxon>
    </lineage>
</organism>
<protein>
    <submittedName>
        <fullName evidence="1">Uncharacterized protein</fullName>
    </submittedName>
</protein>
<comment type="caution">
    <text evidence="1">The sequence shown here is derived from an EMBL/GenBank/DDBJ whole genome shotgun (WGS) entry which is preliminary data.</text>
</comment>
<evidence type="ECO:0000313" key="1">
    <source>
        <dbReference type="EMBL" id="CAI9119534.1"/>
    </source>
</evidence>
<dbReference type="EMBL" id="CATKSH010000002">
    <property type="protein sequence ID" value="CAI9119534.1"/>
    <property type="molecule type" value="Genomic_DNA"/>
</dbReference>
<dbReference type="RefSeq" id="WP_289843417.1">
    <property type="nucleotide sequence ID" value="NZ_CATKSH010000002.1"/>
</dbReference>
<evidence type="ECO:0000313" key="2">
    <source>
        <dbReference type="Proteomes" id="UP001176960"/>
    </source>
</evidence>
<sequence length="274" mass="28057">MTDASYQASIATGGIYVNGVTQGQASSQQANKTWRQSTAFSAALGQMIVTYVNADANDGQSTTTLVTNLSYAIRHLGQTKPFDSAFSAAIGGYPAGAVLADTTTPGVLWISTADNNTTTPGASGSSWTRMLASSDVVLRLTGTNTIGVENLGWDATDDVLVATDTGGAVHTVLPSAQRAITNGTATDFGDQKELNFYIGEISGSGTQISFPESFTALPTINLTPTSETGTNLAITVNVVKGSLTNSGVLVNINNGPATASTAGCGLWVRAFGAK</sequence>
<dbReference type="Proteomes" id="UP001176960">
    <property type="component" value="Unassembled WGS sequence"/>
</dbReference>